<evidence type="ECO:0000313" key="7">
    <source>
        <dbReference type="EMBL" id="MCP2169740.1"/>
    </source>
</evidence>
<reference evidence="7" key="1">
    <citation type="submission" date="2022-06" db="EMBL/GenBank/DDBJ databases">
        <title>Genomic Encyclopedia of Archaeal and Bacterial Type Strains, Phase II (KMG-II): from individual species to whole genera.</title>
        <authorList>
            <person name="Goeker M."/>
        </authorList>
    </citation>
    <scope>NUCLEOTIDE SEQUENCE</scope>
    <source>
        <strain evidence="7">DSM 43935</strain>
    </source>
</reference>
<proteinExistence type="predicted"/>
<dbReference type="PANTHER" id="PTHR30055">
    <property type="entry name" value="HTH-TYPE TRANSCRIPTIONAL REGULATOR RUTR"/>
    <property type="match status" value="1"/>
</dbReference>
<dbReference type="Gene3D" id="1.10.357.10">
    <property type="entry name" value="Tetracycline Repressor, domain 2"/>
    <property type="match status" value="1"/>
</dbReference>
<dbReference type="PANTHER" id="PTHR30055:SF234">
    <property type="entry name" value="HTH-TYPE TRANSCRIPTIONAL REGULATOR BETI"/>
    <property type="match status" value="1"/>
</dbReference>
<dbReference type="Gene3D" id="1.10.10.60">
    <property type="entry name" value="Homeodomain-like"/>
    <property type="match status" value="1"/>
</dbReference>
<dbReference type="SUPFAM" id="SSF48498">
    <property type="entry name" value="Tetracyclin repressor-like, C-terminal domain"/>
    <property type="match status" value="1"/>
</dbReference>
<gene>
    <name evidence="7" type="ORF">LX83_006626</name>
</gene>
<sequence>MVASDEQAGPDPATPAATPGVRRRRRPEFRTGRPTLTRERIARAALAVLGEGGPAELSMRNVAARLGVSPRALYNYVADRDDLLRELVAVCQADLPEPRLDPTRWRESLRAHCHALRAWYRAHPGLLALARAEDLTPFAAPHALRADDALLGFFLDIGLSTQNAYRAWMITVLQVAGFAEVWDSWRDRPPAAQPAAVWAGVAPVEPDDDLPNLRLISRESTVESPDVLFGSVLDMLISGIEAMR</sequence>
<keyword evidence="8" id="KW-1185">Reference proteome</keyword>
<dbReference type="EMBL" id="JAMTCK010000020">
    <property type="protein sequence ID" value="MCP2169740.1"/>
    <property type="molecule type" value="Genomic_DNA"/>
</dbReference>
<feature type="DNA-binding region" description="H-T-H motif" evidence="4">
    <location>
        <begin position="58"/>
        <end position="77"/>
    </location>
</feature>
<feature type="region of interest" description="Disordered" evidence="5">
    <location>
        <begin position="1"/>
        <end position="32"/>
    </location>
</feature>
<evidence type="ECO:0000313" key="8">
    <source>
        <dbReference type="Proteomes" id="UP001206128"/>
    </source>
</evidence>
<dbReference type="GO" id="GO:0000976">
    <property type="term" value="F:transcription cis-regulatory region binding"/>
    <property type="evidence" value="ECO:0007669"/>
    <property type="project" value="TreeGrafter"/>
</dbReference>
<dbReference type="PROSITE" id="PS50977">
    <property type="entry name" value="HTH_TETR_2"/>
    <property type="match status" value="1"/>
</dbReference>
<dbReference type="Proteomes" id="UP001206128">
    <property type="component" value="Unassembled WGS sequence"/>
</dbReference>
<evidence type="ECO:0000256" key="4">
    <source>
        <dbReference type="PROSITE-ProRule" id="PRU00335"/>
    </source>
</evidence>
<dbReference type="SUPFAM" id="SSF46689">
    <property type="entry name" value="Homeodomain-like"/>
    <property type="match status" value="1"/>
</dbReference>
<dbReference type="AlphaFoldDB" id="A0AAE3GLH1"/>
<accession>A0AAE3GLH1</accession>
<dbReference type="InterPro" id="IPR001647">
    <property type="entry name" value="HTH_TetR"/>
</dbReference>
<evidence type="ECO:0000256" key="5">
    <source>
        <dbReference type="SAM" id="MobiDB-lite"/>
    </source>
</evidence>
<evidence type="ECO:0000256" key="2">
    <source>
        <dbReference type="ARBA" id="ARBA00023125"/>
    </source>
</evidence>
<keyword evidence="1" id="KW-0805">Transcription regulation</keyword>
<dbReference type="Pfam" id="PF00440">
    <property type="entry name" value="TetR_N"/>
    <property type="match status" value="1"/>
</dbReference>
<keyword evidence="3" id="KW-0804">Transcription</keyword>
<dbReference type="InterPro" id="IPR050109">
    <property type="entry name" value="HTH-type_TetR-like_transc_reg"/>
</dbReference>
<evidence type="ECO:0000256" key="3">
    <source>
        <dbReference type="ARBA" id="ARBA00023163"/>
    </source>
</evidence>
<name>A0AAE3GLH1_9PSEU</name>
<dbReference type="GO" id="GO:0003700">
    <property type="term" value="F:DNA-binding transcription factor activity"/>
    <property type="evidence" value="ECO:0007669"/>
    <property type="project" value="TreeGrafter"/>
</dbReference>
<evidence type="ECO:0000259" key="6">
    <source>
        <dbReference type="PROSITE" id="PS50977"/>
    </source>
</evidence>
<evidence type="ECO:0000256" key="1">
    <source>
        <dbReference type="ARBA" id="ARBA00023015"/>
    </source>
</evidence>
<dbReference type="Pfam" id="PF02909">
    <property type="entry name" value="TetR_C_1"/>
    <property type="match status" value="1"/>
</dbReference>
<dbReference type="InterPro" id="IPR004111">
    <property type="entry name" value="Repressor_TetR_C"/>
</dbReference>
<organism evidence="7 8">
    <name type="scientific">Goodfellowiella coeruleoviolacea</name>
    <dbReference type="NCBI Taxonomy" id="334858"/>
    <lineage>
        <taxon>Bacteria</taxon>
        <taxon>Bacillati</taxon>
        <taxon>Actinomycetota</taxon>
        <taxon>Actinomycetes</taxon>
        <taxon>Pseudonocardiales</taxon>
        <taxon>Pseudonocardiaceae</taxon>
        <taxon>Goodfellowiella</taxon>
    </lineage>
</organism>
<dbReference type="InterPro" id="IPR036271">
    <property type="entry name" value="Tet_transcr_reg_TetR-rel_C_sf"/>
</dbReference>
<comment type="caution">
    <text evidence="7">The sequence shown here is derived from an EMBL/GenBank/DDBJ whole genome shotgun (WGS) entry which is preliminary data.</text>
</comment>
<feature type="compositionally biased region" description="Low complexity" evidence="5">
    <location>
        <begin position="9"/>
        <end position="20"/>
    </location>
</feature>
<feature type="domain" description="HTH tetR-type" evidence="6">
    <location>
        <begin position="35"/>
        <end position="95"/>
    </location>
</feature>
<keyword evidence="2 4" id="KW-0238">DNA-binding</keyword>
<dbReference type="GO" id="GO:0045892">
    <property type="term" value="P:negative regulation of DNA-templated transcription"/>
    <property type="evidence" value="ECO:0007669"/>
    <property type="project" value="InterPro"/>
</dbReference>
<protein>
    <submittedName>
        <fullName evidence="7">Transcriptional regulator, TetR family</fullName>
    </submittedName>
</protein>
<dbReference type="InterPro" id="IPR009057">
    <property type="entry name" value="Homeodomain-like_sf"/>
</dbReference>